<feature type="compositionally biased region" description="Gly residues" evidence="1">
    <location>
        <begin position="114"/>
        <end position="142"/>
    </location>
</feature>
<reference evidence="2 3" key="1">
    <citation type="journal article" date="2024" name="J Genomics">
        <title>Draft genome sequencing and assembly of Favolaschia claudopus CIRM-BRFM 2984 isolated from oak limbs.</title>
        <authorList>
            <person name="Navarro D."/>
            <person name="Drula E."/>
            <person name="Chaduli D."/>
            <person name="Cazenave R."/>
            <person name="Ahrendt S."/>
            <person name="Wang J."/>
            <person name="Lipzen A."/>
            <person name="Daum C."/>
            <person name="Barry K."/>
            <person name="Grigoriev I.V."/>
            <person name="Favel A."/>
            <person name="Rosso M.N."/>
            <person name="Martin F."/>
        </authorList>
    </citation>
    <scope>NUCLEOTIDE SEQUENCE [LARGE SCALE GENOMIC DNA]</scope>
    <source>
        <strain evidence="2 3">CIRM-BRFM 2984</strain>
    </source>
</reference>
<evidence type="ECO:0000313" key="3">
    <source>
        <dbReference type="Proteomes" id="UP001362999"/>
    </source>
</evidence>
<dbReference type="Proteomes" id="UP001362999">
    <property type="component" value="Unassembled WGS sequence"/>
</dbReference>
<keyword evidence="3" id="KW-1185">Reference proteome</keyword>
<sequence length="349" mass="38482">MCWRCRGHLPGTWPTIAGVQGAWWPTIGPDMILKGSQQSKPRWWTLRIMFTRRLTVKHGKRGRRYKATQCRVPRLSGLLTAPRAVPTAASANPDNRTAGAGVNAASDVHSASGTHGGGGGNEGENGGENGGDNGGKNGGKNGGEGEDGDESEDGGGGRSGYEPDATIARMWTRKDRSKWTEELGRAFSAFERLKQFGGVEWAVCVAKLFDFEKKCGFSEETLITTEERPDIMKRWLGRARKWEVKQQLGDLGAEAIEGTFIDGWWKWWNVIQPKERGAMLRPAGLDWGAVTKLHGRNGLLQVMATLLWWGETTETMTPIDRMTWTLAVEDVTWALEQMLMPGVIARGKE</sequence>
<accession>A0AAW0BAQ8</accession>
<evidence type="ECO:0000313" key="2">
    <source>
        <dbReference type="EMBL" id="KAK7023024.1"/>
    </source>
</evidence>
<protein>
    <submittedName>
        <fullName evidence="2">Uncharacterized protein</fullName>
    </submittedName>
</protein>
<proteinExistence type="predicted"/>
<evidence type="ECO:0000256" key="1">
    <source>
        <dbReference type="SAM" id="MobiDB-lite"/>
    </source>
</evidence>
<organism evidence="2 3">
    <name type="scientific">Favolaschia claudopus</name>
    <dbReference type="NCBI Taxonomy" id="2862362"/>
    <lineage>
        <taxon>Eukaryota</taxon>
        <taxon>Fungi</taxon>
        <taxon>Dikarya</taxon>
        <taxon>Basidiomycota</taxon>
        <taxon>Agaricomycotina</taxon>
        <taxon>Agaricomycetes</taxon>
        <taxon>Agaricomycetidae</taxon>
        <taxon>Agaricales</taxon>
        <taxon>Marasmiineae</taxon>
        <taxon>Mycenaceae</taxon>
        <taxon>Favolaschia</taxon>
    </lineage>
</organism>
<gene>
    <name evidence="2" type="ORF">R3P38DRAFT_2779769</name>
</gene>
<dbReference type="EMBL" id="JAWWNJ010000036">
    <property type="protein sequence ID" value="KAK7023024.1"/>
    <property type="molecule type" value="Genomic_DNA"/>
</dbReference>
<dbReference type="AlphaFoldDB" id="A0AAW0BAQ8"/>
<feature type="compositionally biased region" description="Acidic residues" evidence="1">
    <location>
        <begin position="144"/>
        <end position="153"/>
    </location>
</feature>
<comment type="caution">
    <text evidence="2">The sequence shown here is derived from an EMBL/GenBank/DDBJ whole genome shotgun (WGS) entry which is preliminary data.</text>
</comment>
<name>A0AAW0BAQ8_9AGAR</name>
<feature type="region of interest" description="Disordered" evidence="1">
    <location>
        <begin position="86"/>
        <end position="168"/>
    </location>
</feature>